<accession>A0A9P5Q454</accession>
<organism evidence="2 3">
    <name type="scientific">Rhodocollybia butyracea</name>
    <dbReference type="NCBI Taxonomy" id="206335"/>
    <lineage>
        <taxon>Eukaryota</taxon>
        <taxon>Fungi</taxon>
        <taxon>Dikarya</taxon>
        <taxon>Basidiomycota</taxon>
        <taxon>Agaricomycotina</taxon>
        <taxon>Agaricomycetes</taxon>
        <taxon>Agaricomycetidae</taxon>
        <taxon>Agaricales</taxon>
        <taxon>Marasmiineae</taxon>
        <taxon>Omphalotaceae</taxon>
        <taxon>Rhodocollybia</taxon>
    </lineage>
</organism>
<evidence type="ECO:0000313" key="3">
    <source>
        <dbReference type="Proteomes" id="UP000772434"/>
    </source>
</evidence>
<sequence length="79" mass="8710">MSQRQQHLQNEGTLAPYSLPQLSAPPTYHSAAQARFEGDAYGHAGDSENEDADPQGPPKKKRRRQALSCTGQCSLCMFF</sequence>
<name>A0A9P5Q454_9AGAR</name>
<evidence type="ECO:0000256" key="1">
    <source>
        <dbReference type="SAM" id="MobiDB-lite"/>
    </source>
</evidence>
<keyword evidence="3" id="KW-1185">Reference proteome</keyword>
<dbReference type="OrthoDB" id="3362851at2759"/>
<feature type="region of interest" description="Disordered" evidence="1">
    <location>
        <begin position="1"/>
        <end position="66"/>
    </location>
</feature>
<dbReference type="AlphaFoldDB" id="A0A9P5Q454"/>
<evidence type="ECO:0000313" key="2">
    <source>
        <dbReference type="EMBL" id="KAF9073255.1"/>
    </source>
</evidence>
<protein>
    <submittedName>
        <fullName evidence="2">Uncharacterized protein</fullName>
    </submittedName>
</protein>
<proteinExistence type="predicted"/>
<dbReference type="EMBL" id="JADNRY010000019">
    <property type="protein sequence ID" value="KAF9073255.1"/>
    <property type="molecule type" value="Genomic_DNA"/>
</dbReference>
<comment type="caution">
    <text evidence="2">The sequence shown here is derived from an EMBL/GenBank/DDBJ whole genome shotgun (WGS) entry which is preliminary data.</text>
</comment>
<gene>
    <name evidence="2" type="ORF">BDP27DRAFT_317624</name>
</gene>
<feature type="compositionally biased region" description="Polar residues" evidence="1">
    <location>
        <begin position="1"/>
        <end position="12"/>
    </location>
</feature>
<dbReference type="Proteomes" id="UP000772434">
    <property type="component" value="Unassembled WGS sequence"/>
</dbReference>
<reference evidence="2" key="1">
    <citation type="submission" date="2020-11" db="EMBL/GenBank/DDBJ databases">
        <authorList>
            <consortium name="DOE Joint Genome Institute"/>
            <person name="Ahrendt S."/>
            <person name="Riley R."/>
            <person name="Andreopoulos W."/>
            <person name="Labutti K."/>
            <person name="Pangilinan J."/>
            <person name="Ruiz-Duenas F.J."/>
            <person name="Barrasa J.M."/>
            <person name="Sanchez-Garcia M."/>
            <person name="Camarero S."/>
            <person name="Miyauchi S."/>
            <person name="Serrano A."/>
            <person name="Linde D."/>
            <person name="Babiker R."/>
            <person name="Drula E."/>
            <person name="Ayuso-Fernandez I."/>
            <person name="Pacheco R."/>
            <person name="Padilla G."/>
            <person name="Ferreira P."/>
            <person name="Barriuso J."/>
            <person name="Kellner H."/>
            <person name="Castanera R."/>
            <person name="Alfaro M."/>
            <person name="Ramirez L."/>
            <person name="Pisabarro A.G."/>
            <person name="Kuo A."/>
            <person name="Tritt A."/>
            <person name="Lipzen A."/>
            <person name="He G."/>
            <person name="Yan M."/>
            <person name="Ng V."/>
            <person name="Cullen D."/>
            <person name="Martin F."/>
            <person name="Rosso M.-N."/>
            <person name="Henrissat B."/>
            <person name="Hibbett D."/>
            <person name="Martinez A.T."/>
            <person name="Grigoriev I.V."/>
        </authorList>
    </citation>
    <scope>NUCLEOTIDE SEQUENCE</scope>
    <source>
        <strain evidence="2">AH 40177</strain>
    </source>
</reference>